<evidence type="ECO:0000259" key="2">
    <source>
        <dbReference type="Pfam" id="PF13482"/>
    </source>
</evidence>
<dbReference type="PANTHER" id="PTHR33678">
    <property type="entry name" value="BLL1576 PROTEIN"/>
    <property type="match status" value="1"/>
</dbReference>
<reference evidence="3 4" key="1">
    <citation type="submission" date="2018-03" db="EMBL/GenBank/DDBJ databases">
        <title>Draft genome of Nitrosomonas supralitoralis APG5.</title>
        <authorList>
            <person name="Urakawa H."/>
            <person name="Lopez J.V."/>
        </authorList>
    </citation>
    <scope>NUCLEOTIDE SEQUENCE [LARGE SCALE GENOMIC DNA]</scope>
    <source>
        <strain evidence="3 4">APG5</strain>
    </source>
</reference>
<dbReference type="OrthoDB" id="9794514at2"/>
<dbReference type="PANTHER" id="PTHR33678:SF2">
    <property type="match status" value="1"/>
</dbReference>
<dbReference type="EMBL" id="PXXU01000065">
    <property type="protein sequence ID" value="PSJ16177.1"/>
    <property type="molecule type" value="Genomic_DNA"/>
</dbReference>
<sequence length="918" mass="105773">MVMTMKSNNLQISENAIRAYNLCTRKSYLLIFSSVLSAPNDYEKMQNSLKNITRQNYLHSISNHLIIESFSSFALTEGIDIYTNVTLSDKSFSMKNVNLIKVPDDLCLDKSRYEPIIFSSFNKIKPEDKAELSFIGYILSKCLGYLPDNGHVILIDGRTIALKLFINLQKYLPIIDTLQGWLTQNSDSPPVTLNKHCPYCEFQHACKKTALQEDNLSLLGGISKKQILKFEKKGIFTIKQLSFLYRPRKRWRRSRLERVVHKYELQALALRTGNIYIQDKLVEIPKHDVEIFIDFECLPDESFFYLFGLVVCQAGKQDNFQFWATSKKNEEAAWKDFVSIIAQYGNSPLFHYGSFENKAILTLGKRYETPTKTIVERLFNINTCIYGKLYFPVYSNCLKDICNYLGLPWSSPNASGLQSIVWRHEYDQSKDDIYRNLLQTYNIEDCLNLKGLTEYLREISADAAHSEQIRFADNEGGSMPESASNLSKQLSNILLSAHGTYEQKKIRLKNKGSVITATDDSGDNKKKLLISKGRKDNKIVHVRQGRICPKHPGRKFKPTQIETSRTIFDLIFTTRGIKKNIIRYIGKKGNCTACHHKYDPPQIRKLGVGKMYGQGFIAWVSYQRLAMRLPFNKIAQLIEDSFGEYVSQGTIVELFLNLSAFYSETEQKLLKQILKNPFIHMDETTINIRGASQYVWVITDGTHVIFKLSENREATIVHEFLGGYKGVLCSDFYGGYDSVPCLQQKCWAHLIRDLNENLRKSPFDAEFENFVCAVGALITPILQAVEKYGLKIRHLRKFRSNVDSFYKNFINNKTYTSDVTQTFQKRFQKYRERLFVFLDIEGIPWNNNAAERALRHIAVQRKISGSFGKESTPHYLRLLSVTQTCRFQNKSLLQFLLSGEKDIDKFKGSKGLVGWRMH</sequence>
<keyword evidence="4" id="KW-1185">Reference proteome</keyword>
<proteinExistence type="predicted"/>
<feature type="domain" description="Transposase IS66 central" evidence="1">
    <location>
        <begin position="611"/>
        <end position="870"/>
    </location>
</feature>
<feature type="domain" description="YprB ribonuclease H-like" evidence="2">
    <location>
        <begin position="291"/>
        <end position="456"/>
    </location>
</feature>
<evidence type="ECO:0000313" key="3">
    <source>
        <dbReference type="EMBL" id="PSJ16177.1"/>
    </source>
</evidence>
<evidence type="ECO:0000259" key="1">
    <source>
        <dbReference type="Pfam" id="PF03050"/>
    </source>
</evidence>
<organism evidence="3 4">
    <name type="scientific">Nitrosomonas supralitoralis</name>
    <dbReference type="NCBI Taxonomy" id="2116706"/>
    <lineage>
        <taxon>Bacteria</taxon>
        <taxon>Pseudomonadati</taxon>
        <taxon>Pseudomonadota</taxon>
        <taxon>Betaproteobacteria</taxon>
        <taxon>Nitrosomonadales</taxon>
        <taxon>Nitrosomonadaceae</taxon>
        <taxon>Nitrosomonas</taxon>
    </lineage>
</organism>
<gene>
    <name evidence="3" type="ORF">C7H79_14875</name>
</gene>
<dbReference type="InterPro" id="IPR038720">
    <property type="entry name" value="YprB_RNase_H-like_dom"/>
</dbReference>
<dbReference type="InterPro" id="IPR019993">
    <property type="entry name" value="RecB_nuclease_TM0106_put"/>
</dbReference>
<dbReference type="Pfam" id="PF13482">
    <property type="entry name" value="RNase_H_2"/>
    <property type="match status" value="1"/>
</dbReference>
<evidence type="ECO:0000313" key="4">
    <source>
        <dbReference type="Proteomes" id="UP000241912"/>
    </source>
</evidence>
<comment type="caution">
    <text evidence="3">The sequence shown here is derived from an EMBL/GenBank/DDBJ whole genome shotgun (WGS) entry which is preliminary data.</text>
</comment>
<dbReference type="NCBIfam" id="NF033517">
    <property type="entry name" value="transpos_IS66"/>
    <property type="match status" value="1"/>
</dbReference>
<dbReference type="Proteomes" id="UP000241912">
    <property type="component" value="Unassembled WGS sequence"/>
</dbReference>
<dbReference type="Pfam" id="PF03050">
    <property type="entry name" value="DDE_Tnp_IS66"/>
    <property type="match status" value="1"/>
</dbReference>
<dbReference type="InterPro" id="IPR011604">
    <property type="entry name" value="PDDEXK-like_dom_sf"/>
</dbReference>
<dbReference type="Gene3D" id="3.90.320.10">
    <property type="match status" value="1"/>
</dbReference>
<dbReference type="NCBIfam" id="TIGR03491">
    <property type="entry name" value="TM0106 family RecB-like putative nuclease"/>
    <property type="match status" value="1"/>
</dbReference>
<dbReference type="InterPro" id="IPR004291">
    <property type="entry name" value="Transposase_IS66_central"/>
</dbReference>
<dbReference type="AlphaFoldDB" id="A0A2P7NRV4"/>
<accession>A0A2P7NRV4</accession>
<name>A0A2P7NRV4_9PROT</name>
<dbReference type="InterPro" id="IPR052344">
    <property type="entry name" value="Transposase-related"/>
</dbReference>
<protein>
    <submittedName>
        <fullName evidence="3">Recombinase RecB</fullName>
    </submittedName>
</protein>